<dbReference type="EMBL" id="QCYY01001976">
    <property type="protein sequence ID" value="ROT73880.1"/>
    <property type="molecule type" value="Genomic_DNA"/>
</dbReference>
<keyword evidence="1" id="KW-0472">Membrane</keyword>
<comment type="caution">
    <text evidence="2">The sequence shown here is derived from an EMBL/GenBank/DDBJ whole genome shotgun (WGS) entry which is preliminary data.</text>
</comment>
<gene>
    <name evidence="2" type="ORF">C7M84_007653</name>
</gene>
<keyword evidence="1" id="KW-1133">Transmembrane helix</keyword>
<feature type="transmembrane region" description="Helical" evidence="1">
    <location>
        <begin position="200"/>
        <end position="223"/>
    </location>
</feature>
<dbReference type="AlphaFoldDB" id="A0A423TBL5"/>
<protein>
    <submittedName>
        <fullName evidence="2">Uncharacterized protein</fullName>
    </submittedName>
</protein>
<keyword evidence="3" id="KW-1185">Reference proteome</keyword>
<sequence>MSLFSLSLYGVGREFSPFHNVYRNASHCRFKNKMNGGAREILGLPFLRFKEDDFIGGLDRISVFKKNWTGLIEGRVCVRGRQDVGCEGLFSHLCCACLLGKRVGVREESAGGEKGEWSRKISNLLFRESPEPRAPSPSVSLWSRADNFPQRAKVWEPRYQKAHRELARRNTSMDIKRGFITSPASEAQGLFFSSSTFVSLLLPLFVLPLLLFSFISFTFSTSLSGVSSSLLLRLSPSAPFPPPLLCRVLKPLPHLSPSSPFPPSLLCLLSPSSPFPPSLLCRVLKRLNFSLSFLLLLPPSFIHFSATPFHDFDLLFYPFILFRLLPLRFPSFSSLPNHSSSLLLFFIQHSLALFPSLIIFFLFLLFSLSSSSNPNLPFSLLFSSSFYSSSSSLSSPSLFPHLLSSVDRPLR</sequence>
<reference evidence="2 3" key="2">
    <citation type="submission" date="2019-01" db="EMBL/GenBank/DDBJ databases">
        <title>The decoding of complex shrimp genome reveals the adaptation for benthos swimmer, frequently molting mechanism and breeding impact on genome.</title>
        <authorList>
            <person name="Sun Y."/>
            <person name="Gao Y."/>
            <person name="Yu Y."/>
        </authorList>
    </citation>
    <scope>NUCLEOTIDE SEQUENCE [LARGE SCALE GENOMIC DNA]</scope>
    <source>
        <tissue evidence="2">Muscle</tissue>
    </source>
</reference>
<feature type="transmembrane region" description="Helical" evidence="1">
    <location>
        <begin position="342"/>
        <end position="366"/>
    </location>
</feature>
<keyword evidence="1" id="KW-0812">Transmembrane</keyword>
<feature type="transmembrane region" description="Helical" evidence="1">
    <location>
        <begin position="287"/>
        <end position="306"/>
    </location>
</feature>
<name>A0A423TBL5_PENVA</name>
<dbReference type="Proteomes" id="UP000283509">
    <property type="component" value="Unassembled WGS sequence"/>
</dbReference>
<reference evidence="2 3" key="1">
    <citation type="submission" date="2018-04" db="EMBL/GenBank/DDBJ databases">
        <authorList>
            <person name="Zhang X."/>
            <person name="Yuan J."/>
            <person name="Li F."/>
            <person name="Xiang J."/>
        </authorList>
    </citation>
    <scope>NUCLEOTIDE SEQUENCE [LARGE SCALE GENOMIC DNA]</scope>
    <source>
        <tissue evidence="2">Muscle</tissue>
    </source>
</reference>
<evidence type="ECO:0000313" key="2">
    <source>
        <dbReference type="EMBL" id="ROT73880.1"/>
    </source>
</evidence>
<evidence type="ECO:0000313" key="3">
    <source>
        <dbReference type="Proteomes" id="UP000283509"/>
    </source>
</evidence>
<organism evidence="2 3">
    <name type="scientific">Penaeus vannamei</name>
    <name type="common">Whiteleg shrimp</name>
    <name type="synonym">Litopenaeus vannamei</name>
    <dbReference type="NCBI Taxonomy" id="6689"/>
    <lineage>
        <taxon>Eukaryota</taxon>
        <taxon>Metazoa</taxon>
        <taxon>Ecdysozoa</taxon>
        <taxon>Arthropoda</taxon>
        <taxon>Crustacea</taxon>
        <taxon>Multicrustacea</taxon>
        <taxon>Malacostraca</taxon>
        <taxon>Eumalacostraca</taxon>
        <taxon>Eucarida</taxon>
        <taxon>Decapoda</taxon>
        <taxon>Dendrobranchiata</taxon>
        <taxon>Penaeoidea</taxon>
        <taxon>Penaeidae</taxon>
        <taxon>Penaeus</taxon>
    </lineage>
</organism>
<evidence type="ECO:0000256" key="1">
    <source>
        <dbReference type="SAM" id="Phobius"/>
    </source>
</evidence>
<accession>A0A423TBL5</accession>
<proteinExistence type="predicted"/>